<comment type="similarity">
    <text evidence="2">Belongs to the UPF0702 family.</text>
</comment>
<keyword evidence="6" id="KW-0472">Membrane</keyword>
<evidence type="ECO:0000256" key="4">
    <source>
        <dbReference type="ARBA" id="ARBA00022692"/>
    </source>
</evidence>
<name>A0ABS6J2P2_9RHOB</name>
<protein>
    <submittedName>
        <fullName evidence="8">DUF421 domain-containing protein</fullName>
    </submittedName>
</protein>
<keyword evidence="5" id="KW-1133">Transmembrane helix</keyword>
<dbReference type="RefSeq" id="WP_161761845.1">
    <property type="nucleotide sequence ID" value="NZ_JAAATX020000005.1"/>
</dbReference>
<evidence type="ECO:0000313" key="9">
    <source>
        <dbReference type="Proteomes" id="UP000731907"/>
    </source>
</evidence>
<proteinExistence type="inferred from homology"/>
<dbReference type="EMBL" id="JAAATX020000005">
    <property type="protein sequence ID" value="MBU9697792.1"/>
    <property type="molecule type" value="Genomic_DNA"/>
</dbReference>
<evidence type="ECO:0000256" key="6">
    <source>
        <dbReference type="ARBA" id="ARBA00023136"/>
    </source>
</evidence>
<evidence type="ECO:0000256" key="5">
    <source>
        <dbReference type="ARBA" id="ARBA00022989"/>
    </source>
</evidence>
<sequence>MDSVFRAVAVYLVLLVVTRLSGRRTMAEVTAFDFLLLLIIAETTDQALLGDDFSVTNGLIVIVTLAAVDVGLSYVKSWSPRLALVIDGAPSVLVSDGVVDWATLRRARVDIGDVLESARDKHGLKRLDQIDCAVLEVGGGISIIPKDDR</sequence>
<gene>
    <name evidence="8" type="ORF">GU927_008010</name>
</gene>
<evidence type="ECO:0000313" key="8">
    <source>
        <dbReference type="EMBL" id="MBU9697792.1"/>
    </source>
</evidence>
<evidence type="ECO:0000256" key="2">
    <source>
        <dbReference type="ARBA" id="ARBA00006448"/>
    </source>
</evidence>
<organism evidence="8 9">
    <name type="scientific">Paragemmobacter amnigenus</name>
    <dbReference type="NCBI Taxonomy" id="2852097"/>
    <lineage>
        <taxon>Bacteria</taxon>
        <taxon>Pseudomonadati</taxon>
        <taxon>Pseudomonadota</taxon>
        <taxon>Alphaproteobacteria</taxon>
        <taxon>Rhodobacterales</taxon>
        <taxon>Paracoccaceae</taxon>
        <taxon>Paragemmobacter</taxon>
    </lineage>
</organism>
<comment type="caution">
    <text evidence="8">The sequence shown here is derived from an EMBL/GenBank/DDBJ whole genome shotgun (WGS) entry which is preliminary data.</text>
</comment>
<reference evidence="8 9" key="1">
    <citation type="submission" date="2021-06" db="EMBL/GenBank/DDBJ databases">
        <title>Rhodobacteraceae bacterium strain HSP-20.</title>
        <authorList>
            <person name="Chen W.-M."/>
        </authorList>
    </citation>
    <scope>NUCLEOTIDE SEQUENCE [LARGE SCALE GENOMIC DNA]</scope>
    <source>
        <strain evidence="8 9">HSP-20</strain>
    </source>
</reference>
<dbReference type="Pfam" id="PF04239">
    <property type="entry name" value="DUF421"/>
    <property type="match status" value="1"/>
</dbReference>
<dbReference type="PANTHER" id="PTHR34582">
    <property type="entry name" value="UPF0702 TRANSMEMBRANE PROTEIN YCAP"/>
    <property type="match status" value="1"/>
</dbReference>
<dbReference type="PANTHER" id="PTHR34582:SF6">
    <property type="entry name" value="UPF0702 TRANSMEMBRANE PROTEIN YCAP"/>
    <property type="match status" value="1"/>
</dbReference>
<evidence type="ECO:0000259" key="7">
    <source>
        <dbReference type="Pfam" id="PF04239"/>
    </source>
</evidence>
<evidence type="ECO:0000256" key="3">
    <source>
        <dbReference type="ARBA" id="ARBA00022475"/>
    </source>
</evidence>
<keyword evidence="9" id="KW-1185">Reference proteome</keyword>
<comment type="subcellular location">
    <subcellularLocation>
        <location evidence="1">Cell membrane</location>
        <topology evidence="1">Multi-pass membrane protein</topology>
    </subcellularLocation>
</comment>
<dbReference type="InterPro" id="IPR023090">
    <property type="entry name" value="UPF0702_alpha/beta_dom_sf"/>
</dbReference>
<dbReference type="Proteomes" id="UP000731907">
    <property type="component" value="Unassembled WGS sequence"/>
</dbReference>
<feature type="domain" description="YetF C-terminal" evidence="7">
    <location>
        <begin position="80"/>
        <end position="148"/>
    </location>
</feature>
<keyword evidence="3" id="KW-1003">Cell membrane</keyword>
<accession>A0ABS6J2P2</accession>
<dbReference type="InterPro" id="IPR007353">
    <property type="entry name" value="DUF421"/>
</dbReference>
<keyword evidence="4" id="KW-0812">Transmembrane</keyword>
<dbReference type="Gene3D" id="3.30.240.20">
    <property type="entry name" value="bsu07140 like domains"/>
    <property type="match status" value="1"/>
</dbReference>
<evidence type="ECO:0000256" key="1">
    <source>
        <dbReference type="ARBA" id="ARBA00004651"/>
    </source>
</evidence>